<dbReference type="PANTHER" id="PTHR43161:SF9">
    <property type="entry name" value="SORBITOL DEHYDROGENASE"/>
    <property type="match status" value="1"/>
</dbReference>
<proteinExistence type="inferred from homology"/>
<dbReference type="PROSITE" id="PS00059">
    <property type="entry name" value="ADH_ZINC"/>
    <property type="match status" value="1"/>
</dbReference>
<evidence type="ECO:0000256" key="2">
    <source>
        <dbReference type="ARBA" id="ARBA00008072"/>
    </source>
</evidence>
<dbReference type="InterPro" id="IPR036291">
    <property type="entry name" value="NAD(P)-bd_dom_sf"/>
</dbReference>
<keyword evidence="4 6" id="KW-0862">Zinc</keyword>
<evidence type="ECO:0000256" key="1">
    <source>
        <dbReference type="ARBA" id="ARBA00001947"/>
    </source>
</evidence>
<keyword evidence="5 8" id="KW-0560">Oxidoreductase</keyword>
<evidence type="ECO:0000313" key="9">
    <source>
        <dbReference type="Proteomes" id="UP001266099"/>
    </source>
</evidence>
<evidence type="ECO:0000256" key="5">
    <source>
        <dbReference type="ARBA" id="ARBA00023002"/>
    </source>
</evidence>
<keyword evidence="3 6" id="KW-0479">Metal-binding</keyword>
<dbReference type="InterPro" id="IPR020843">
    <property type="entry name" value="ER"/>
</dbReference>
<evidence type="ECO:0000313" key="8">
    <source>
        <dbReference type="EMBL" id="MDR6939057.1"/>
    </source>
</evidence>
<dbReference type="Pfam" id="PF00107">
    <property type="entry name" value="ADH_zinc_N"/>
    <property type="match status" value="1"/>
</dbReference>
<dbReference type="InterPro" id="IPR002328">
    <property type="entry name" value="ADH_Zn_CS"/>
</dbReference>
<dbReference type="SUPFAM" id="SSF51735">
    <property type="entry name" value="NAD(P)-binding Rossmann-fold domains"/>
    <property type="match status" value="1"/>
</dbReference>
<comment type="similarity">
    <text evidence="2 6">Belongs to the zinc-containing alcohol dehydrogenase family.</text>
</comment>
<dbReference type="Pfam" id="PF08240">
    <property type="entry name" value="ADH_N"/>
    <property type="match status" value="1"/>
</dbReference>
<evidence type="ECO:0000256" key="3">
    <source>
        <dbReference type="ARBA" id="ARBA00022723"/>
    </source>
</evidence>
<name>A0ABU1T114_9ACTO</name>
<dbReference type="GO" id="GO:0050572">
    <property type="term" value="F:L-idonate 5-dehydrogenase [NAD(P)+] activity"/>
    <property type="evidence" value="ECO:0007669"/>
    <property type="project" value="UniProtKB-EC"/>
</dbReference>
<gene>
    <name evidence="8" type="ORF">J2S36_000600</name>
</gene>
<evidence type="ECO:0000256" key="4">
    <source>
        <dbReference type="ARBA" id="ARBA00022833"/>
    </source>
</evidence>
<organism evidence="8 9">
    <name type="scientific">Arcanobacterium hippocoleae</name>
    <dbReference type="NCBI Taxonomy" id="149017"/>
    <lineage>
        <taxon>Bacteria</taxon>
        <taxon>Bacillati</taxon>
        <taxon>Actinomycetota</taxon>
        <taxon>Actinomycetes</taxon>
        <taxon>Actinomycetales</taxon>
        <taxon>Actinomycetaceae</taxon>
        <taxon>Arcanobacterium</taxon>
    </lineage>
</organism>
<keyword evidence="9" id="KW-1185">Reference proteome</keyword>
<dbReference type="SUPFAM" id="SSF50129">
    <property type="entry name" value="GroES-like"/>
    <property type="match status" value="1"/>
</dbReference>
<sequence>MKAVVVKAANDLQVLEMPDPVCGAQQVIVQMEWGGICGSDLAYVHSGISGTAVLQEPLILGHEVAGVVIEVGSEVENVEIGARVALFPATCVGDYEMPAAIAGRHNLWPEVRYFGSAAFMPHEQGGFSTYRAVNPAQLRVLPAGVSTKVGALAEPFAVAIHAVKRAGNVENKRVLVNGAGPIGVLAVAAAKAFGAKTVYAADLSQQALEIAKQMGADELINISQGASLPADVEISIEASGAPKSLAGVIAATQRGGVLVQVGNLPSGEVLAALGNIVTREIEYRGSYRFADEMDLAIELLDGKVDVTPLQTHEFSITRASEAFAVAADRSTGSSKVMLQLS</sequence>
<dbReference type="EMBL" id="JAVDUJ010000001">
    <property type="protein sequence ID" value="MDR6939057.1"/>
    <property type="molecule type" value="Genomic_DNA"/>
</dbReference>
<dbReference type="SMART" id="SM00829">
    <property type="entry name" value="PKS_ER"/>
    <property type="match status" value="1"/>
</dbReference>
<dbReference type="RefSeq" id="WP_309955371.1">
    <property type="nucleotide sequence ID" value="NZ_CP136414.1"/>
</dbReference>
<dbReference type="InterPro" id="IPR013154">
    <property type="entry name" value="ADH-like_N"/>
</dbReference>
<dbReference type="Proteomes" id="UP001266099">
    <property type="component" value="Unassembled WGS sequence"/>
</dbReference>
<dbReference type="EC" id="1.1.1.264" evidence="8"/>
<reference evidence="8 9" key="1">
    <citation type="submission" date="2023-07" db="EMBL/GenBank/DDBJ databases">
        <title>Sequencing the genomes of 1000 actinobacteria strains.</title>
        <authorList>
            <person name="Klenk H.-P."/>
        </authorList>
    </citation>
    <scope>NUCLEOTIDE SEQUENCE [LARGE SCALE GENOMIC DNA]</scope>
    <source>
        <strain evidence="8 9">DSM 15539</strain>
    </source>
</reference>
<dbReference type="CDD" id="cd08232">
    <property type="entry name" value="idonate-5-DH"/>
    <property type="match status" value="1"/>
</dbReference>
<evidence type="ECO:0000259" key="7">
    <source>
        <dbReference type="SMART" id="SM00829"/>
    </source>
</evidence>
<evidence type="ECO:0000256" key="6">
    <source>
        <dbReference type="RuleBase" id="RU361277"/>
    </source>
</evidence>
<dbReference type="PANTHER" id="PTHR43161">
    <property type="entry name" value="SORBITOL DEHYDROGENASE"/>
    <property type="match status" value="1"/>
</dbReference>
<comment type="caution">
    <text evidence="8">The sequence shown here is derived from an EMBL/GenBank/DDBJ whole genome shotgun (WGS) entry which is preliminary data.</text>
</comment>
<accession>A0ABU1T114</accession>
<dbReference type="Gene3D" id="3.90.180.10">
    <property type="entry name" value="Medium-chain alcohol dehydrogenases, catalytic domain"/>
    <property type="match status" value="1"/>
</dbReference>
<comment type="cofactor">
    <cofactor evidence="1 6">
        <name>Zn(2+)</name>
        <dbReference type="ChEBI" id="CHEBI:29105"/>
    </cofactor>
</comment>
<feature type="domain" description="Enoyl reductase (ER)" evidence="7">
    <location>
        <begin position="7"/>
        <end position="338"/>
    </location>
</feature>
<protein>
    <submittedName>
        <fullName evidence="8">L-idonate 5-dehydrogenase</fullName>
        <ecNumber evidence="8">1.1.1.264</ecNumber>
    </submittedName>
</protein>
<dbReference type="InterPro" id="IPR011032">
    <property type="entry name" value="GroES-like_sf"/>
</dbReference>
<dbReference type="InterPro" id="IPR013149">
    <property type="entry name" value="ADH-like_C"/>
</dbReference>
<dbReference type="Gene3D" id="3.40.50.720">
    <property type="entry name" value="NAD(P)-binding Rossmann-like Domain"/>
    <property type="match status" value="1"/>
</dbReference>